<evidence type="ECO:0000256" key="2">
    <source>
        <dbReference type="SAM" id="MobiDB-lite"/>
    </source>
</evidence>
<proteinExistence type="predicted"/>
<name>A0AAV2EX06_9ROSI</name>
<dbReference type="EMBL" id="OZ034818">
    <property type="protein sequence ID" value="CAL1390283.1"/>
    <property type="molecule type" value="Genomic_DNA"/>
</dbReference>
<accession>A0AAV2EX06</accession>
<dbReference type="Proteomes" id="UP001497516">
    <property type="component" value="Chromosome 5"/>
</dbReference>
<dbReference type="PANTHER" id="PTHR33735">
    <property type="entry name" value="EXPRESSED PROTEIN"/>
    <property type="match status" value="1"/>
</dbReference>
<gene>
    <name evidence="3" type="ORF">LTRI10_LOCUS31079</name>
</gene>
<evidence type="ECO:0000313" key="4">
    <source>
        <dbReference type="Proteomes" id="UP001497516"/>
    </source>
</evidence>
<evidence type="ECO:0000256" key="1">
    <source>
        <dbReference type="SAM" id="Coils"/>
    </source>
</evidence>
<keyword evidence="1" id="KW-0175">Coiled coil</keyword>
<sequence>MLTVKTSPVFSVTIQHVGDAAVGSSRINNTDQMMTIPARRLQLLPSSSAQLLLHRHARTSSNKGKNVVAYSNGESGGGAAVPSPTPSGSSGGFDWKGWLVGVIMSVLLPFWRGQLWSLKKIQVNVESVLERMEEVAETVEEVAEKVEEVADEIGDNLPEGELKEMLEKVEEAAGKAAKAADIAQQVLETVQEMEDQVESYIDKAAAKNRQKKVN</sequence>
<evidence type="ECO:0000313" key="3">
    <source>
        <dbReference type="EMBL" id="CAL1390283.1"/>
    </source>
</evidence>
<feature type="coiled-coil region" evidence="1">
    <location>
        <begin position="118"/>
        <end position="152"/>
    </location>
</feature>
<reference evidence="3 4" key="1">
    <citation type="submission" date="2024-04" db="EMBL/GenBank/DDBJ databases">
        <authorList>
            <person name="Fracassetti M."/>
        </authorList>
    </citation>
    <scope>NUCLEOTIDE SEQUENCE [LARGE SCALE GENOMIC DNA]</scope>
</reference>
<dbReference type="Gene3D" id="1.10.287.950">
    <property type="entry name" value="Methyl-accepting chemotaxis protein"/>
    <property type="match status" value="1"/>
</dbReference>
<protein>
    <recommendedName>
        <fullName evidence="5">Plastid-targeted protein 2</fullName>
    </recommendedName>
</protein>
<dbReference type="AlphaFoldDB" id="A0AAV2EX06"/>
<organism evidence="3 4">
    <name type="scientific">Linum trigynum</name>
    <dbReference type="NCBI Taxonomy" id="586398"/>
    <lineage>
        <taxon>Eukaryota</taxon>
        <taxon>Viridiplantae</taxon>
        <taxon>Streptophyta</taxon>
        <taxon>Embryophyta</taxon>
        <taxon>Tracheophyta</taxon>
        <taxon>Spermatophyta</taxon>
        <taxon>Magnoliopsida</taxon>
        <taxon>eudicotyledons</taxon>
        <taxon>Gunneridae</taxon>
        <taxon>Pentapetalae</taxon>
        <taxon>rosids</taxon>
        <taxon>fabids</taxon>
        <taxon>Malpighiales</taxon>
        <taxon>Linaceae</taxon>
        <taxon>Linum</taxon>
    </lineage>
</organism>
<keyword evidence="4" id="KW-1185">Reference proteome</keyword>
<feature type="region of interest" description="Disordered" evidence="2">
    <location>
        <begin position="60"/>
        <end position="88"/>
    </location>
</feature>
<dbReference type="PANTHER" id="PTHR33735:SF14">
    <property type="entry name" value="PHAGE CAPSID SCAFFOLDING PROTEIN (GPO) SERINE PEPTIDASE"/>
    <property type="match status" value="1"/>
</dbReference>
<feature type="coiled-coil region" evidence="1">
    <location>
        <begin position="176"/>
        <end position="210"/>
    </location>
</feature>
<evidence type="ECO:0008006" key="5">
    <source>
        <dbReference type="Google" id="ProtNLM"/>
    </source>
</evidence>